<feature type="transmembrane region" description="Helical" evidence="5">
    <location>
        <begin position="31"/>
        <end position="52"/>
    </location>
</feature>
<feature type="transmembrane region" description="Helical" evidence="5">
    <location>
        <begin position="64"/>
        <end position="88"/>
    </location>
</feature>
<keyword evidence="4 5" id="KW-0472">Membrane</keyword>
<keyword evidence="3 5" id="KW-1133">Transmembrane helix</keyword>
<dbReference type="PANTHER" id="PTHR36926:SF1">
    <property type="entry name" value="COLICIN V PRODUCTION PROTEIN"/>
    <property type="match status" value="1"/>
</dbReference>
<comment type="subcellular location">
    <subcellularLocation>
        <location evidence="1">Membrane</location>
        <topology evidence="1">Multi-pass membrane protein</topology>
    </subcellularLocation>
</comment>
<dbReference type="InterPro" id="IPR052719">
    <property type="entry name" value="CvpA-like"/>
</dbReference>
<sequence>MTWIDYIIVSIIGFSALISLKRGFVREALSLVIWGCAFYIASHFYQYLAVYLTGFENELIRQGIAIGILFIATLVVGAIVNSVISSLVMSTGLSGTDRVLGVFFGVLRGVFIVSVVLFFLDTFTGFAQSMDWKNSLLIPKFSEIIKWLFNYLQSTSSFLPNQLKSD</sequence>
<dbReference type="EMBL" id="BLXO01000001">
    <property type="protein sequence ID" value="GFN45587.1"/>
    <property type="molecule type" value="Genomic_DNA"/>
</dbReference>
<dbReference type="RefSeq" id="WP_176487386.1">
    <property type="nucleotide sequence ID" value="NZ_BLXO01000001.1"/>
</dbReference>
<evidence type="ECO:0000313" key="6">
    <source>
        <dbReference type="EMBL" id="GFN45587.1"/>
    </source>
</evidence>
<evidence type="ECO:0000256" key="4">
    <source>
        <dbReference type="ARBA" id="ARBA00023136"/>
    </source>
</evidence>
<reference evidence="6 7" key="1">
    <citation type="submission" date="2020-06" db="EMBL/GenBank/DDBJ databases">
        <title>The genome sequence of Candidatus Regiella insecticola strain Tut.</title>
        <authorList>
            <person name="Nikoh N."/>
            <person name="Tsuchida T."/>
            <person name="Koga R."/>
            <person name="Oshima K."/>
            <person name="Hattori M."/>
            <person name="Fukatsu T."/>
        </authorList>
    </citation>
    <scope>NUCLEOTIDE SEQUENCE [LARGE SCALE GENOMIC DNA]</scope>
    <source>
        <strain evidence="6 7">Tut</strain>
    </source>
</reference>
<organism evidence="6 7">
    <name type="scientific">Candidatus Regiella insecticola</name>
    <dbReference type="NCBI Taxonomy" id="138073"/>
    <lineage>
        <taxon>Bacteria</taxon>
        <taxon>Pseudomonadati</taxon>
        <taxon>Pseudomonadota</taxon>
        <taxon>Gammaproteobacteria</taxon>
        <taxon>Enterobacterales</taxon>
        <taxon>Enterobacteriaceae</taxon>
        <taxon>aphid secondary symbionts</taxon>
        <taxon>Candidatus Regiella</taxon>
    </lineage>
</organism>
<evidence type="ECO:0000256" key="1">
    <source>
        <dbReference type="ARBA" id="ARBA00004141"/>
    </source>
</evidence>
<feature type="transmembrane region" description="Helical" evidence="5">
    <location>
        <begin position="100"/>
        <end position="120"/>
    </location>
</feature>
<evidence type="ECO:0000313" key="7">
    <source>
        <dbReference type="Proteomes" id="UP000504714"/>
    </source>
</evidence>
<dbReference type="InterPro" id="IPR003825">
    <property type="entry name" value="Colicin-V_CvpA"/>
</dbReference>
<name>A0A6L2ZL81_9ENTR</name>
<accession>A0A6L2ZL81</accession>
<dbReference type="GO" id="GO:0009403">
    <property type="term" value="P:toxin biosynthetic process"/>
    <property type="evidence" value="ECO:0007669"/>
    <property type="project" value="InterPro"/>
</dbReference>
<comment type="caution">
    <text evidence="6">The sequence shown here is derived from an EMBL/GenBank/DDBJ whole genome shotgun (WGS) entry which is preliminary data.</text>
</comment>
<proteinExistence type="predicted"/>
<dbReference type="NCBIfam" id="NF008100">
    <property type="entry name" value="PRK10845.1"/>
    <property type="match status" value="1"/>
</dbReference>
<gene>
    <name evidence="6" type="primary">cvpA</name>
    <name evidence="6" type="ORF">RINTU1_08230</name>
</gene>
<dbReference type="Pfam" id="PF02674">
    <property type="entry name" value="Colicin_V"/>
    <property type="match status" value="1"/>
</dbReference>
<dbReference type="Proteomes" id="UP000504714">
    <property type="component" value="Unassembled WGS sequence"/>
</dbReference>
<dbReference type="AlphaFoldDB" id="A0A6L2ZL81"/>
<dbReference type="PANTHER" id="PTHR36926">
    <property type="entry name" value="COLICIN V PRODUCTION PROTEIN"/>
    <property type="match status" value="1"/>
</dbReference>
<keyword evidence="2 5" id="KW-0812">Transmembrane</keyword>
<evidence type="ECO:0000256" key="2">
    <source>
        <dbReference type="ARBA" id="ARBA00022692"/>
    </source>
</evidence>
<protein>
    <submittedName>
        <fullName evidence="6">Colicin V production protein</fullName>
    </submittedName>
</protein>
<evidence type="ECO:0000256" key="3">
    <source>
        <dbReference type="ARBA" id="ARBA00022989"/>
    </source>
</evidence>
<feature type="transmembrane region" description="Helical" evidence="5">
    <location>
        <begin position="6"/>
        <end position="24"/>
    </location>
</feature>
<evidence type="ECO:0000256" key="5">
    <source>
        <dbReference type="SAM" id="Phobius"/>
    </source>
</evidence>
<dbReference type="GO" id="GO:0016020">
    <property type="term" value="C:membrane"/>
    <property type="evidence" value="ECO:0007669"/>
    <property type="project" value="UniProtKB-SubCell"/>
</dbReference>